<dbReference type="PANTHER" id="PTHR35936:SF17">
    <property type="entry name" value="ARGININE-BINDING EXTRACELLULAR PROTEIN ARTP"/>
    <property type="match status" value="1"/>
</dbReference>
<proteinExistence type="inferred from homology"/>
<feature type="domain" description="Solute-binding protein family 3/N-terminal" evidence="7">
    <location>
        <begin position="36"/>
        <end position="257"/>
    </location>
</feature>
<dbReference type="SMART" id="SM00079">
    <property type="entry name" value="PBPe"/>
    <property type="match status" value="1"/>
</dbReference>
<gene>
    <name evidence="9" type="ORF">GCM10007140_00520</name>
</gene>
<keyword evidence="3" id="KW-0732">Signal</keyword>
<comment type="similarity">
    <text evidence="2 6">Belongs to the bacterial solute-binding protein 3 family.</text>
</comment>
<dbReference type="InterPro" id="IPR001638">
    <property type="entry name" value="Solute-binding_3/MltF_N"/>
</dbReference>
<keyword evidence="5" id="KW-0449">Lipoprotein</keyword>
<keyword evidence="10" id="KW-1185">Reference proteome</keyword>
<dbReference type="PROSITE" id="PS01039">
    <property type="entry name" value="SBP_BACTERIAL_3"/>
    <property type="match status" value="1"/>
</dbReference>
<evidence type="ECO:0000259" key="8">
    <source>
        <dbReference type="SMART" id="SM00079"/>
    </source>
</evidence>
<dbReference type="RefSeq" id="WP_188386465.1">
    <property type="nucleotide sequence ID" value="NZ_BMFK01000001.1"/>
</dbReference>
<evidence type="ECO:0000256" key="1">
    <source>
        <dbReference type="ARBA" id="ARBA00004196"/>
    </source>
</evidence>
<evidence type="ECO:0000256" key="4">
    <source>
        <dbReference type="ARBA" id="ARBA00023139"/>
    </source>
</evidence>
<dbReference type="Proteomes" id="UP000605259">
    <property type="component" value="Unassembled WGS sequence"/>
</dbReference>
<dbReference type="Gene3D" id="3.40.190.10">
    <property type="entry name" value="Periplasmic binding protein-like II"/>
    <property type="match status" value="2"/>
</dbReference>
<comment type="subcellular location">
    <subcellularLocation>
        <location evidence="1">Cell envelope</location>
    </subcellularLocation>
</comment>
<dbReference type="EMBL" id="BMFK01000001">
    <property type="protein sequence ID" value="GGE54066.1"/>
    <property type="molecule type" value="Genomic_DNA"/>
</dbReference>
<dbReference type="PANTHER" id="PTHR35936">
    <property type="entry name" value="MEMBRANE-BOUND LYTIC MUREIN TRANSGLYCOSYLASE F"/>
    <property type="match status" value="1"/>
</dbReference>
<comment type="caution">
    <text evidence="9">The sequence shown here is derived from an EMBL/GenBank/DDBJ whole genome shotgun (WGS) entry which is preliminary data.</text>
</comment>
<protein>
    <submittedName>
        <fullName evidence="9">ABC transporter substrate-binding protein</fullName>
    </submittedName>
</protein>
<evidence type="ECO:0000256" key="5">
    <source>
        <dbReference type="ARBA" id="ARBA00023288"/>
    </source>
</evidence>
<evidence type="ECO:0000256" key="2">
    <source>
        <dbReference type="ARBA" id="ARBA00010333"/>
    </source>
</evidence>
<dbReference type="SMART" id="SM00062">
    <property type="entry name" value="PBPb"/>
    <property type="match status" value="1"/>
</dbReference>
<dbReference type="Pfam" id="PF00497">
    <property type="entry name" value="SBP_bac_3"/>
    <property type="match status" value="1"/>
</dbReference>
<dbReference type="AlphaFoldDB" id="A0A917AIK2"/>
<evidence type="ECO:0000256" key="6">
    <source>
        <dbReference type="RuleBase" id="RU003744"/>
    </source>
</evidence>
<accession>A0A917AIK2</accession>
<feature type="domain" description="Ionotropic glutamate receptor C-terminal" evidence="8">
    <location>
        <begin position="36"/>
        <end position="257"/>
    </location>
</feature>
<dbReference type="GO" id="GO:0030313">
    <property type="term" value="C:cell envelope"/>
    <property type="evidence" value="ECO:0007669"/>
    <property type="project" value="UniProtKB-SubCell"/>
</dbReference>
<organism evidence="9 10">
    <name type="scientific">Priestia taiwanensis</name>
    <dbReference type="NCBI Taxonomy" id="1347902"/>
    <lineage>
        <taxon>Bacteria</taxon>
        <taxon>Bacillati</taxon>
        <taxon>Bacillota</taxon>
        <taxon>Bacilli</taxon>
        <taxon>Bacillales</taxon>
        <taxon>Bacillaceae</taxon>
        <taxon>Priestia</taxon>
    </lineage>
</organism>
<reference evidence="9" key="2">
    <citation type="submission" date="2020-09" db="EMBL/GenBank/DDBJ databases">
        <authorList>
            <person name="Sun Q."/>
            <person name="Zhou Y."/>
        </authorList>
    </citation>
    <scope>NUCLEOTIDE SEQUENCE</scope>
    <source>
        <strain evidence="9">CGMCC 1.12698</strain>
    </source>
</reference>
<dbReference type="GO" id="GO:0015276">
    <property type="term" value="F:ligand-gated monoatomic ion channel activity"/>
    <property type="evidence" value="ECO:0007669"/>
    <property type="project" value="InterPro"/>
</dbReference>
<evidence type="ECO:0000259" key="7">
    <source>
        <dbReference type="SMART" id="SM00062"/>
    </source>
</evidence>
<evidence type="ECO:0000313" key="10">
    <source>
        <dbReference type="Proteomes" id="UP000605259"/>
    </source>
</evidence>
<dbReference type="InterPro" id="IPR001320">
    <property type="entry name" value="Iontro_rcpt_C"/>
</dbReference>
<dbReference type="SUPFAM" id="SSF53850">
    <property type="entry name" value="Periplasmic binding protein-like II"/>
    <property type="match status" value="1"/>
</dbReference>
<evidence type="ECO:0000313" key="9">
    <source>
        <dbReference type="EMBL" id="GGE54066.1"/>
    </source>
</evidence>
<dbReference type="GO" id="GO:0016020">
    <property type="term" value="C:membrane"/>
    <property type="evidence" value="ECO:0007669"/>
    <property type="project" value="InterPro"/>
</dbReference>
<evidence type="ECO:0000256" key="3">
    <source>
        <dbReference type="ARBA" id="ARBA00022729"/>
    </source>
</evidence>
<reference evidence="9" key="1">
    <citation type="journal article" date="2014" name="Int. J. Syst. Evol. Microbiol.">
        <title>Complete genome sequence of Corynebacterium casei LMG S-19264T (=DSM 44701T), isolated from a smear-ripened cheese.</title>
        <authorList>
            <consortium name="US DOE Joint Genome Institute (JGI-PGF)"/>
            <person name="Walter F."/>
            <person name="Albersmeier A."/>
            <person name="Kalinowski J."/>
            <person name="Ruckert C."/>
        </authorList>
    </citation>
    <scope>NUCLEOTIDE SEQUENCE</scope>
    <source>
        <strain evidence="9">CGMCC 1.12698</strain>
    </source>
</reference>
<keyword evidence="4" id="KW-0564">Palmitate</keyword>
<dbReference type="InterPro" id="IPR018313">
    <property type="entry name" value="SBP_3_CS"/>
</dbReference>
<dbReference type="PROSITE" id="PS51257">
    <property type="entry name" value="PROKAR_LIPOPROTEIN"/>
    <property type="match status" value="1"/>
</dbReference>
<name>A0A917AIK2_9BACI</name>
<sequence>MKKLLMLVVVSIVFVVVATGCGKKEEAAGNAKDGKVLTVGTSADFQPFEYIDTAKSDEIIGFDVDLINHIAKELGYKVQMKDMPFESLVTSVKSGTLDVALAGISVDEERLKEVDFTDVYFHANNLLIVNKESGIKKPEDLKGKKVGAQTGSVQETKGKELKETIDFTLETRDRVPDLIQELKSDRLDAVILEEVASGGYLKKFAELEGNIISEKDESGFAIALPKGDDKIQEFNRVLKKMKEDGTYDKLVEKWFNS</sequence>